<protein>
    <submittedName>
        <fullName evidence="1">Uncharacterized protein</fullName>
    </submittedName>
</protein>
<name>A0ABP0UK58_9BRYO</name>
<evidence type="ECO:0000313" key="2">
    <source>
        <dbReference type="Proteomes" id="UP001497512"/>
    </source>
</evidence>
<organism evidence="1 2">
    <name type="scientific">Sphagnum troendelagicum</name>
    <dbReference type="NCBI Taxonomy" id="128251"/>
    <lineage>
        <taxon>Eukaryota</taxon>
        <taxon>Viridiplantae</taxon>
        <taxon>Streptophyta</taxon>
        <taxon>Embryophyta</taxon>
        <taxon>Bryophyta</taxon>
        <taxon>Sphagnophytina</taxon>
        <taxon>Sphagnopsida</taxon>
        <taxon>Sphagnales</taxon>
        <taxon>Sphagnaceae</taxon>
        <taxon>Sphagnum</taxon>
    </lineage>
</organism>
<sequence>MAKLYGYRLQHRDTDGIALLRGDRLPHQYIVDAYAAIEQNCLKIIKMPWQSADGPAAQMRLLHSRAIPNGLTSRERCHLDSNLRIDPIW</sequence>
<dbReference type="Proteomes" id="UP001497512">
    <property type="component" value="Chromosome 4"/>
</dbReference>
<proteinExistence type="predicted"/>
<dbReference type="EMBL" id="OZ019896">
    <property type="protein sequence ID" value="CAK9223473.1"/>
    <property type="molecule type" value="Genomic_DNA"/>
</dbReference>
<keyword evidence="2" id="KW-1185">Reference proteome</keyword>
<reference evidence="1" key="1">
    <citation type="submission" date="2024-02" db="EMBL/GenBank/DDBJ databases">
        <authorList>
            <consortium name="ELIXIR-Norway"/>
            <consortium name="Elixir Norway"/>
        </authorList>
    </citation>
    <scope>NUCLEOTIDE SEQUENCE</scope>
</reference>
<evidence type="ECO:0000313" key="1">
    <source>
        <dbReference type="EMBL" id="CAK9223473.1"/>
    </source>
</evidence>
<gene>
    <name evidence="1" type="ORF">CSSPTR1EN2_LOCUS16849</name>
</gene>
<accession>A0ABP0UK58</accession>